<evidence type="ECO:0000313" key="4">
    <source>
        <dbReference type="Proteomes" id="UP001209276"/>
    </source>
</evidence>
<dbReference type="AlphaFoldDB" id="A0AAP9DTH5"/>
<sequence>MAICIEFELIEERGTVARYRYGHCMQTLEYEMEVDLSKLMSGEIAKDTPLNNIIVFTSEKKSEFMAYRVFSKIYKHYAAEGQYVKRGGYYA</sequence>
<reference evidence="2 3" key="1">
    <citation type="submission" date="2019-07" db="EMBL/GenBank/DDBJ databases">
        <title>Paenibacillus thiaminolyticus NRRL B-4156.</title>
        <authorList>
            <person name="Hehnly C."/>
            <person name="Zhang L."/>
        </authorList>
    </citation>
    <scope>NUCLEOTIDE SEQUENCE [LARGE SCALE GENOMIC DNA]</scope>
    <source>
        <strain evidence="2 3">NRRL B-4156</strain>
    </source>
</reference>
<dbReference type="Proteomes" id="UP000315377">
    <property type="component" value="Chromosome"/>
</dbReference>
<evidence type="ECO:0000313" key="2">
    <source>
        <dbReference type="EMBL" id="QDM43414.1"/>
    </source>
</evidence>
<dbReference type="EMBL" id="JAMDMM010000004">
    <property type="protein sequence ID" value="MCY9605862.1"/>
    <property type="molecule type" value="Genomic_DNA"/>
</dbReference>
<accession>A0AAP9DTH5</accession>
<dbReference type="EMBL" id="CP041405">
    <property type="protein sequence ID" value="QDM43414.1"/>
    <property type="molecule type" value="Genomic_DNA"/>
</dbReference>
<keyword evidence="4" id="KW-1185">Reference proteome</keyword>
<dbReference type="Proteomes" id="UP001209276">
    <property type="component" value="Unassembled WGS sequence"/>
</dbReference>
<evidence type="ECO:0000313" key="3">
    <source>
        <dbReference type="Proteomes" id="UP000315377"/>
    </source>
</evidence>
<name>A0AAP9DTH5_PANTH</name>
<gene>
    <name evidence="2" type="ORF">FLT43_07770</name>
    <name evidence="1" type="ORF">M5W83_01535</name>
</gene>
<proteinExistence type="predicted"/>
<reference evidence="1 4" key="2">
    <citation type="submission" date="2022-05" db="EMBL/GenBank/DDBJ databases">
        <title>Genome Sequencing of Bee-Associated Microbes.</title>
        <authorList>
            <person name="Dunlap C."/>
        </authorList>
    </citation>
    <scope>NUCLEOTIDE SEQUENCE [LARGE SCALE GENOMIC DNA]</scope>
    <source>
        <strain evidence="1 4">NRRL B-14613</strain>
    </source>
</reference>
<evidence type="ECO:0000313" key="1">
    <source>
        <dbReference type="EMBL" id="MCY9605862.1"/>
    </source>
</evidence>
<dbReference type="RefSeq" id="WP_087442255.1">
    <property type="nucleotide sequence ID" value="NZ_CABMNB010000025.1"/>
</dbReference>
<protein>
    <submittedName>
        <fullName evidence="2">Uncharacterized protein</fullName>
    </submittedName>
</protein>
<organism evidence="2 3">
    <name type="scientific">Paenibacillus thiaminolyticus</name>
    <name type="common">Bacillus thiaminolyticus</name>
    <dbReference type="NCBI Taxonomy" id="49283"/>
    <lineage>
        <taxon>Bacteria</taxon>
        <taxon>Bacillati</taxon>
        <taxon>Bacillota</taxon>
        <taxon>Bacilli</taxon>
        <taxon>Bacillales</taxon>
        <taxon>Paenibacillaceae</taxon>
        <taxon>Paenibacillus</taxon>
    </lineage>
</organism>
<dbReference type="GeneID" id="76995871"/>